<dbReference type="PANTHER" id="PTHR45625:SF4">
    <property type="entry name" value="PEPTIDYLPROLYL ISOMERASE DOMAIN AND WD REPEAT-CONTAINING PROTEIN 1"/>
    <property type="match status" value="1"/>
</dbReference>
<dbReference type="PANTHER" id="PTHR45625">
    <property type="entry name" value="PEPTIDYL-PROLYL CIS-TRANS ISOMERASE-RELATED"/>
    <property type="match status" value="1"/>
</dbReference>
<dbReference type="PROSITE" id="PS00170">
    <property type="entry name" value="CSA_PPIASE_1"/>
    <property type="match status" value="1"/>
</dbReference>
<accession>A0A085N920</accession>
<proteinExistence type="predicted"/>
<dbReference type="InterPro" id="IPR015943">
    <property type="entry name" value="WD40/YVTN_repeat-like_dom_sf"/>
</dbReference>
<keyword evidence="3" id="KW-0853">WD repeat</keyword>
<evidence type="ECO:0000256" key="6">
    <source>
        <dbReference type="ARBA" id="ARBA00023235"/>
    </source>
</evidence>
<keyword evidence="5" id="KW-0697">Rotamase</keyword>
<dbReference type="EC" id="5.2.1.8" evidence="2"/>
<keyword evidence="6" id="KW-0413">Isomerase</keyword>
<gene>
    <name evidence="8" type="ORF">M514_03140</name>
</gene>
<dbReference type="Pfam" id="PF00400">
    <property type="entry name" value="WD40"/>
    <property type="match status" value="1"/>
</dbReference>
<dbReference type="GO" id="GO:0003755">
    <property type="term" value="F:peptidyl-prolyl cis-trans isomerase activity"/>
    <property type="evidence" value="ECO:0007669"/>
    <property type="project" value="UniProtKB-KW"/>
</dbReference>
<dbReference type="InterPro" id="IPR044666">
    <property type="entry name" value="Cyclophilin_A-like"/>
</dbReference>
<dbReference type="Pfam" id="PF00160">
    <property type="entry name" value="Pro_isomerase"/>
    <property type="match status" value="1"/>
</dbReference>
<dbReference type="FunFam" id="2.40.100.10:FF:000003">
    <property type="entry name" value="Peptidylprolyl isomerase domain and WD repeat-containing 1"/>
    <property type="match status" value="1"/>
</dbReference>
<dbReference type="AlphaFoldDB" id="A0A085N920"/>
<keyword evidence="4" id="KW-0677">Repeat</keyword>
<feature type="domain" description="PPIase cyclophilin-type" evidence="7">
    <location>
        <begin position="482"/>
        <end position="637"/>
    </location>
</feature>
<evidence type="ECO:0000256" key="2">
    <source>
        <dbReference type="ARBA" id="ARBA00013194"/>
    </source>
</evidence>
<dbReference type="InterPro" id="IPR029000">
    <property type="entry name" value="Cyclophilin-like_dom_sf"/>
</dbReference>
<sequence length="648" mass="73532">MKDRDRDGDGREEYGPLLTECREEPPSKRRALEFEEIYLRSIPSANAYEKSFMHRDIVSHVAASRTDFIITASVDGHVKFWKKLHNEGIEFVKHFRCHAGISDSQGGLDRRHLSGTITHLSINYNGTLMYTMSCDRSIKIFDVCNFDMINMFRLDYVPSTGSWIHNPADAIAALAVAERDSVCIRVYDARGSGEPLHVFDRMHPKEVCLIEYNYAFETAISIDQIGMIEYWTGPKHAYEFPSHGVDWQYKVETDLYELVKAKVVPLCLTVRPDGKEFVVFSNDGKLRFYKFSNGKITKVIDEGLKNYVESKERYNLGNLDFSRKVAIEKELYQNTNSLQFTKVVYDDSGNFLIYPTMIGVKVLNVKTNRCVRILGKSENVRFLCVALCRSVPSTYGVESGRGQAAAAITMEMEASENPILKRNDPDPMIVSSAYKKNRFYLFTNSEPFTSATQDNERDVLNEKPRQEDLLTSIPEEPTFKHLIESCVIHTTMGDIHCKLYPKECPKTVENFTTLAKNGYYNGNVFHRVIKSFIIQTGDPTGSGTGGASMWGHDFEDEFHPALKHDRPFVMSMANCGPNTNGSQFFITVTPAAHLDKKHTIFGLVHKGMEVVQNINQVKTNPKNNRPFEEISIVSISFPSTSQDGEHHS</sequence>
<organism evidence="8">
    <name type="scientific">Trichuris suis</name>
    <name type="common">pig whipworm</name>
    <dbReference type="NCBI Taxonomy" id="68888"/>
    <lineage>
        <taxon>Eukaryota</taxon>
        <taxon>Metazoa</taxon>
        <taxon>Ecdysozoa</taxon>
        <taxon>Nematoda</taxon>
        <taxon>Enoplea</taxon>
        <taxon>Dorylaimia</taxon>
        <taxon>Trichinellida</taxon>
        <taxon>Trichuridae</taxon>
        <taxon>Trichuris</taxon>
    </lineage>
</organism>
<evidence type="ECO:0000313" key="8">
    <source>
        <dbReference type="EMBL" id="KFD65966.1"/>
    </source>
</evidence>
<evidence type="ECO:0000256" key="3">
    <source>
        <dbReference type="ARBA" id="ARBA00022574"/>
    </source>
</evidence>
<dbReference type="SUPFAM" id="SSF50891">
    <property type="entry name" value="Cyclophilin-like"/>
    <property type="match status" value="1"/>
</dbReference>
<reference evidence="8" key="1">
    <citation type="journal article" date="2014" name="Nat. Genet.">
        <title>Genome and transcriptome of the porcine whipworm Trichuris suis.</title>
        <authorList>
            <person name="Jex A.R."/>
            <person name="Nejsum P."/>
            <person name="Schwarz E.M."/>
            <person name="Hu L."/>
            <person name="Young N.D."/>
            <person name="Hall R.S."/>
            <person name="Korhonen P.K."/>
            <person name="Liao S."/>
            <person name="Thamsborg S."/>
            <person name="Xia J."/>
            <person name="Xu P."/>
            <person name="Wang S."/>
            <person name="Scheerlinck J.P."/>
            <person name="Hofmann A."/>
            <person name="Sternberg P.W."/>
            <person name="Wang J."/>
            <person name="Gasser R.B."/>
        </authorList>
    </citation>
    <scope>NUCLEOTIDE SEQUENCE [LARGE SCALE GENOMIC DNA]</scope>
    <source>
        <strain evidence="8">DCEP-RM93F</strain>
    </source>
</reference>
<evidence type="ECO:0000259" key="7">
    <source>
        <dbReference type="PROSITE" id="PS50072"/>
    </source>
</evidence>
<evidence type="ECO:0000256" key="1">
    <source>
        <dbReference type="ARBA" id="ARBA00000971"/>
    </source>
</evidence>
<evidence type="ECO:0000256" key="5">
    <source>
        <dbReference type="ARBA" id="ARBA00023110"/>
    </source>
</evidence>
<dbReference type="GO" id="GO:0005634">
    <property type="term" value="C:nucleus"/>
    <property type="evidence" value="ECO:0007669"/>
    <property type="project" value="UniProtKB-ARBA"/>
</dbReference>
<name>A0A085N920_9BILA</name>
<comment type="catalytic activity">
    <reaction evidence="1">
        <text>[protein]-peptidylproline (omega=180) = [protein]-peptidylproline (omega=0)</text>
        <dbReference type="Rhea" id="RHEA:16237"/>
        <dbReference type="Rhea" id="RHEA-COMP:10747"/>
        <dbReference type="Rhea" id="RHEA-COMP:10748"/>
        <dbReference type="ChEBI" id="CHEBI:83833"/>
        <dbReference type="ChEBI" id="CHEBI:83834"/>
        <dbReference type="EC" id="5.2.1.8"/>
    </reaction>
</comment>
<evidence type="ECO:0000256" key="4">
    <source>
        <dbReference type="ARBA" id="ARBA00022737"/>
    </source>
</evidence>
<protein>
    <recommendedName>
        <fullName evidence="2">peptidylprolyl isomerase</fullName>
        <ecNumber evidence="2">5.2.1.8</ecNumber>
    </recommendedName>
</protein>
<dbReference type="InterPro" id="IPR036322">
    <property type="entry name" value="WD40_repeat_dom_sf"/>
</dbReference>
<dbReference type="InterPro" id="IPR001680">
    <property type="entry name" value="WD40_rpt"/>
</dbReference>
<dbReference type="EMBL" id="KL367529">
    <property type="protein sequence ID" value="KFD65966.1"/>
    <property type="molecule type" value="Genomic_DNA"/>
</dbReference>
<dbReference type="SMART" id="SM00320">
    <property type="entry name" value="WD40"/>
    <property type="match status" value="3"/>
</dbReference>
<dbReference type="Gene3D" id="2.130.10.10">
    <property type="entry name" value="YVTN repeat-like/Quinoprotein amine dehydrogenase"/>
    <property type="match status" value="1"/>
</dbReference>
<dbReference type="Proteomes" id="UP000030758">
    <property type="component" value="Unassembled WGS sequence"/>
</dbReference>
<dbReference type="PROSITE" id="PS50072">
    <property type="entry name" value="CSA_PPIASE_2"/>
    <property type="match status" value="1"/>
</dbReference>
<dbReference type="Gene3D" id="2.40.100.10">
    <property type="entry name" value="Cyclophilin-like"/>
    <property type="match status" value="1"/>
</dbReference>
<dbReference type="SUPFAM" id="SSF50978">
    <property type="entry name" value="WD40 repeat-like"/>
    <property type="match status" value="1"/>
</dbReference>
<dbReference type="GO" id="GO:0006457">
    <property type="term" value="P:protein folding"/>
    <property type="evidence" value="ECO:0007669"/>
    <property type="project" value="InterPro"/>
</dbReference>
<dbReference type="PRINTS" id="PR00153">
    <property type="entry name" value="CSAPPISMRASE"/>
</dbReference>
<dbReference type="InterPro" id="IPR002130">
    <property type="entry name" value="Cyclophilin-type_PPIase_dom"/>
</dbReference>
<dbReference type="InterPro" id="IPR020892">
    <property type="entry name" value="Cyclophilin-type_PPIase_CS"/>
</dbReference>